<feature type="non-terminal residue" evidence="1">
    <location>
        <position position="164"/>
    </location>
</feature>
<accession>T1BCU0</accession>
<protein>
    <submittedName>
        <fullName evidence="1">Uncharacterized protein</fullName>
    </submittedName>
</protein>
<dbReference type="AlphaFoldDB" id="T1BCU0"/>
<comment type="caution">
    <text evidence="1">The sequence shown here is derived from an EMBL/GenBank/DDBJ whole genome shotgun (WGS) entry which is preliminary data.</text>
</comment>
<reference evidence="1" key="2">
    <citation type="journal article" date="2014" name="ISME J.">
        <title>Microbial stratification in low pH oxic and suboxic macroscopic growths along an acid mine drainage.</title>
        <authorList>
            <person name="Mendez-Garcia C."/>
            <person name="Mesa V."/>
            <person name="Sprenger R.R."/>
            <person name="Richter M."/>
            <person name="Diez M.S."/>
            <person name="Solano J."/>
            <person name="Bargiela R."/>
            <person name="Golyshina O.V."/>
            <person name="Manteca A."/>
            <person name="Ramos J.L."/>
            <person name="Gallego J.R."/>
            <person name="Llorente I."/>
            <person name="Martins Dos Santos V.A."/>
            <person name="Jensen O.N."/>
            <person name="Pelaez A.I."/>
            <person name="Sanchez J."/>
            <person name="Ferrer M."/>
        </authorList>
    </citation>
    <scope>NUCLEOTIDE SEQUENCE</scope>
</reference>
<sequence length="164" mass="17728">MATVSDLAGFWPDGATLLDDVSPAVWLGPRLLPWLGSEFGTRVGAVVPTGYPAYVRILHPLGDGPVRPRWKTLAEAGGLVYHPTLQLAGVPRPPLAPDQPYVPTIGKTPAWVRQALLKNLEGETRTPGSVFYGIWEGWGELNRGASGGFAFVNDPRPGRPRRQV</sequence>
<reference evidence="1" key="1">
    <citation type="submission" date="2013-08" db="EMBL/GenBank/DDBJ databases">
        <authorList>
            <person name="Mendez C."/>
            <person name="Richter M."/>
            <person name="Ferrer M."/>
            <person name="Sanchez J."/>
        </authorList>
    </citation>
    <scope>NUCLEOTIDE SEQUENCE</scope>
</reference>
<evidence type="ECO:0000313" key="1">
    <source>
        <dbReference type="EMBL" id="EQD66323.1"/>
    </source>
</evidence>
<dbReference type="EMBL" id="AUZY01003932">
    <property type="protein sequence ID" value="EQD66323.1"/>
    <property type="molecule type" value="Genomic_DNA"/>
</dbReference>
<name>T1BCU0_9ZZZZ</name>
<organism evidence="1">
    <name type="scientific">mine drainage metagenome</name>
    <dbReference type="NCBI Taxonomy" id="410659"/>
    <lineage>
        <taxon>unclassified sequences</taxon>
        <taxon>metagenomes</taxon>
        <taxon>ecological metagenomes</taxon>
    </lineage>
</organism>
<gene>
    <name evidence="1" type="ORF">B1B_06180</name>
</gene>
<proteinExistence type="predicted"/>